<gene>
    <name evidence="1" type="ORF">R54839_PPFHFPJH_00101</name>
</gene>
<evidence type="ECO:0000313" key="2">
    <source>
        <dbReference type="Proteomes" id="UP001314261"/>
    </source>
</evidence>
<keyword evidence="2" id="KW-1185">Reference proteome</keyword>
<name>A0ABN9YLI3_9LACO</name>
<protein>
    <recommendedName>
        <fullName evidence="3">SAM-dependent methyltransferase</fullName>
    </recommendedName>
</protein>
<comment type="caution">
    <text evidence="1">The sequence shown here is derived from an EMBL/GenBank/DDBJ whole genome shotgun (WGS) entry which is preliminary data.</text>
</comment>
<sequence length="244" mass="27387">MLTVNELNHLTTRYQERPKQLAQIEAVSQALVHLANQRLPASPLPPLLYSEKQLMRDPSLLPLDQAFGGLRETIIKEYGLWFLPNQTLVQDLADWLAGRPLVELAAGNAALSASLLAAGAHAVAVDSLDWVGQDIEQAEPWTTVEQLDALDWVMNEIQAVQQEKKDSLPVFLMAWWPNGNAGDWSILQALRQSALPFTLIVIGEPGPYTNSQSFWAKAQLTKDKRLNKHYQPFDDYQDALYFAQ</sequence>
<proteinExistence type="predicted"/>
<dbReference type="SUPFAM" id="SSF53335">
    <property type="entry name" value="S-adenosyl-L-methionine-dependent methyltransferases"/>
    <property type="match status" value="1"/>
</dbReference>
<accession>A0ABN9YLI3</accession>
<evidence type="ECO:0000313" key="1">
    <source>
        <dbReference type="EMBL" id="CAK1224021.1"/>
    </source>
</evidence>
<dbReference type="Proteomes" id="UP001314261">
    <property type="component" value="Unassembled WGS sequence"/>
</dbReference>
<dbReference type="EMBL" id="CAUZLR010000001">
    <property type="protein sequence ID" value="CAK1224021.1"/>
    <property type="molecule type" value="Genomic_DNA"/>
</dbReference>
<organism evidence="1 2">
    <name type="scientific">Fructobacillus fructosus</name>
    <dbReference type="NCBI Taxonomy" id="1631"/>
    <lineage>
        <taxon>Bacteria</taxon>
        <taxon>Bacillati</taxon>
        <taxon>Bacillota</taxon>
        <taxon>Bacilli</taxon>
        <taxon>Lactobacillales</taxon>
        <taxon>Lactobacillaceae</taxon>
        <taxon>Fructobacillus</taxon>
    </lineage>
</organism>
<dbReference type="InterPro" id="IPR029063">
    <property type="entry name" value="SAM-dependent_MTases_sf"/>
</dbReference>
<evidence type="ECO:0008006" key="3">
    <source>
        <dbReference type="Google" id="ProtNLM"/>
    </source>
</evidence>
<reference evidence="1 2" key="1">
    <citation type="submission" date="2023-10" db="EMBL/GenBank/DDBJ databases">
        <authorList>
            <person name="Botero Cardona J."/>
        </authorList>
    </citation>
    <scope>NUCLEOTIDE SEQUENCE [LARGE SCALE GENOMIC DNA]</scope>
    <source>
        <strain evidence="1 2">R-54839</strain>
    </source>
</reference>
<dbReference type="RefSeq" id="WP_338345731.1">
    <property type="nucleotide sequence ID" value="NZ_CAUZLR010000001.1"/>
</dbReference>